<reference evidence="5 6" key="1">
    <citation type="submission" date="2014-03" db="EMBL/GenBank/DDBJ databases">
        <title>Bradyrhizobium valentinum sp. nov., isolated from effective nodules of Lupinus mariae-josephae, a lupine endemic of basic-lime soils in Eastern Spain.</title>
        <authorList>
            <person name="Duran D."/>
            <person name="Rey L."/>
            <person name="Navarro A."/>
            <person name="Busquets A."/>
            <person name="Imperial J."/>
            <person name="Ruiz-Argueso T."/>
        </authorList>
    </citation>
    <scope>NUCLEOTIDE SEQUENCE [LARGE SCALE GENOMIC DNA]</scope>
    <source>
        <strain evidence="5 6">LmjM3</strain>
    </source>
</reference>
<keyword evidence="2" id="KW-0479">Metal-binding</keyword>
<dbReference type="PANTHER" id="PTHR43270">
    <property type="entry name" value="BETA-ALA-HIS DIPEPTIDASE"/>
    <property type="match status" value="1"/>
</dbReference>
<dbReference type="Proteomes" id="UP000051913">
    <property type="component" value="Unassembled WGS sequence"/>
</dbReference>
<evidence type="ECO:0000313" key="5">
    <source>
        <dbReference type="EMBL" id="KRQ95118.1"/>
    </source>
</evidence>
<dbReference type="GO" id="GO:0006508">
    <property type="term" value="P:proteolysis"/>
    <property type="evidence" value="ECO:0007669"/>
    <property type="project" value="UniProtKB-KW"/>
</dbReference>
<evidence type="ECO:0000313" key="6">
    <source>
        <dbReference type="Proteomes" id="UP000051913"/>
    </source>
</evidence>
<dbReference type="Pfam" id="PF07687">
    <property type="entry name" value="M20_dimer"/>
    <property type="match status" value="1"/>
</dbReference>
<gene>
    <name evidence="5" type="ORF">CP49_29965</name>
</gene>
<protein>
    <recommendedName>
        <fullName evidence="4">Peptidase M20 dimerisation domain-containing protein</fullName>
    </recommendedName>
</protein>
<dbReference type="Gene3D" id="3.30.70.360">
    <property type="match status" value="1"/>
</dbReference>
<dbReference type="AlphaFoldDB" id="A0A0R3KW34"/>
<dbReference type="STRING" id="1518501.CQ10_28915"/>
<comment type="caution">
    <text evidence="5">The sequence shown here is derived from an EMBL/GenBank/DDBJ whole genome shotgun (WGS) entry which is preliminary data.</text>
</comment>
<dbReference type="GO" id="GO:0046872">
    <property type="term" value="F:metal ion binding"/>
    <property type="evidence" value="ECO:0007669"/>
    <property type="project" value="UniProtKB-KW"/>
</dbReference>
<dbReference type="PANTHER" id="PTHR43270:SF12">
    <property type="entry name" value="SUCCINYL-DIAMINOPIMELATE DESUCCINYLASE"/>
    <property type="match status" value="1"/>
</dbReference>
<dbReference type="NCBIfam" id="NF006579">
    <property type="entry name" value="PRK09104.1"/>
    <property type="match status" value="1"/>
</dbReference>
<name>A0A0R3KW34_9BRAD</name>
<dbReference type="OrthoDB" id="9761532at2"/>
<dbReference type="EMBL" id="LLXX01000206">
    <property type="protein sequence ID" value="KRQ95118.1"/>
    <property type="molecule type" value="Genomic_DNA"/>
</dbReference>
<sequence>MSNAKIQPVLDHIDADFDNSLERLFALLRIKSISADPAFAGECKAAADHLAKDIATLGFKAEVRPTAGHPAIVAKANGGAGSRPHVLFYGHYDVQPVDPLNLWHRPPFEPVVTDHADGRKIIVARGAEDDKGQLMTFVEACRAWKKVTGSLPVDITIVIEGEEEIGSKNFVPFLEANKSDLKADFALVCDTGMWDQNTPAITTSLRGLVYDEVKIKAANRDLHSGIFGGGARNPIRVLTNILGGLHDDNGRITIPGFYDGVKDLPPDILAQWKNLNLTPESFLKPIGLSIPAGEKDRLLIEQVSSRPTCDINGIIGGYTGEGSKTVIPAEASAKVSFRLVEGQNPEKIRNAFRDFVRTRVPADCKAEFTDHSNAPAIALDWNMKPLAAAKRALTDEWGKEALLIGSGASIPIVADFKRTLGLDTVLVGFGLDDDNIHSPNEKYDLKSYHKGIRSWARILGAFAEGAK</sequence>
<keyword evidence="6" id="KW-1185">Reference proteome</keyword>
<evidence type="ECO:0000256" key="3">
    <source>
        <dbReference type="ARBA" id="ARBA00022801"/>
    </source>
</evidence>
<evidence type="ECO:0000259" key="4">
    <source>
        <dbReference type="Pfam" id="PF07687"/>
    </source>
</evidence>
<dbReference type="RefSeq" id="WP_057854881.1">
    <property type="nucleotide sequence ID" value="NZ_LLXX01000206.1"/>
</dbReference>
<dbReference type="Pfam" id="PF01546">
    <property type="entry name" value="Peptidase_M20"/>
    <property type="match status" value="1"/>
</dbReference>
<dbReference type="InterPro" id="IPR002933">
    <property type="entry name" value="Peptidase_M20"/>
</dbReference>
<dbReference type="InterPro" id="IPR011650">
    <property type="entry name" value="Peptidase_M20_dimer"/>
</dbReference>
<feature type="domain" description="Peptidase M20 dimerisation" evidence="4">
    <location>
        <begin position="212"/>
        <end position="362"/>
    </location>
</feature>
<evidence type="ECO:0000256" key="2">
    <source>
        <dbReference type="ARBA" id="ARBA00022723"/>
    </source>
</evidence>
<dbReference type="GO" id="GO:0008233">
    <property type="term" value="F:peptidase activity"/>
    <property type="evidence" value="ECO:0007669"/>
    <property type="project" value="UniProtKB-KW"/>
</dbReference>
<evidence type="ECO:0000256" key="1">
    <source>
        <dbReference type="ARBA" id="ARBA00022670"/>
    </source>
</evidence>
<keyword evidence="1" id="KW-0645">Protease</keyword>
<accession>A0A0R3KW34</accession>
<proteinExistence type="predicted"/>
<dbReference type="SUPFAM" id="SSF53187">
    <property type="entry name" value="Zn-dependent exopeptidases"/>
    <property type="match status" value="1"/>
</dbReference>
<dbReference type="Gene3D" id="3.40.630.10">
    <property type="entry name" value="Zn peptidases"/>
    <property type="match status" value="1"/>
</dbReference>
<keyword evidence="3" id="KW-0378">Hydrolase</keyword>
<organism evidence="5 6">
    <name type="scientific">Bradyrhizobium valentinum</name>
    <dbReference type="NCBI Taxonomy" id="1518501"/>
    <lineage>
        <taxon>Bacteria</taxon>
        <taxon>Pseudomonadati</taxon>
        <taxon>Pseudomonadota</taxon>
        <taxon>Alphaproteobacteria</taxon>
        <taxon>Hyphomicrobiales</taxon>
        <taxon>Nitrobacteraceae</taxon>
        <taxon>Bradyrhizobium</taxon>
    </lineage>
</organism>
<dbReference type="InterPro" id="IPR051458">
    <property type="entry name" value="Cyt/Met_Dipeptidase"/>
</dbReference>